<reference evidence="11" key="1">
    <citation type="journal article" date="2021" name="Microb. Physiol.">
        <title>Proteogenomic Insights into the Physiology of Marine, Sulfate-Reducing, Filamentous Desulfonema limicola and Desulfonema magnum.</title>
        <authorList>
            <person name="Schnaars V."/>
            <person name="Wohlbrand L."/>
            <person name="Scheve S."/>
            <person name="Hinrichs C."/>
            <person name="Reinhardt R."/>
            <person name="Rabus R."/>
        </authorList>
    </citation>
    <scope>NUCLEOTIDE SEQUENCE</scope>
    <source>
        <strain evidence="11">5ac10</strain>
    </source>
</reference>
<dbReference type="SMART" id="SM00304">
    <property type="entry name" value="HAMP"/>
    <property type="match status" value="1"/>
</dbReference>
<evidence type="ECO:0000259" key="10">
    <source>
        <dbReference type="PROSITE" id="PS50885"/>
    </source>
</evidence>
<keyword evidence="3" id="KW-0145">Chemotaxis</keyword>
<evidence type="ECO:0000256" key="2">
    <source>
        <dbReference type="ARBA" id="ARBA00022475"/>
    </source>
</evidence>
<keyword evidence="5 9" id="KW-1133">Transmembrane helix</keyword>
<dbReference type="GO" id="GO:0006935">
    <property type="term" value="P:chemotaxis"/>
    <property type="evidence" value="ECO:0007669"/>
    <property type="project" value="UniProtKB-KW"/>
</dbReference>
<dbReference type="PROSITE" id="PS50885">
    <property type="entry name" value="HAMP"/>
    <property type="match status" value="1"/>
</dbReference>
<dbReference type="RefSeq" id="WP_207691481.1">
    <property type="nucleotide sequence ID" value="NZ_CP061799.1"/>
</dbReference>
<dbReference type="GO" id="GO:0004888">
    <property type="term" value="F:transmembrane signaling receptor activity"/>
    <property type="evidence" value="ECO:0007669"/>
    <property type="project" value="TreeGrafter"/>
</dbReference>
<feature type="compositionally biased region" description="Low complexity" evidence="8">
    <location>
        <begin position="456"/>
        <end position="478"/>
    </location>
</feature>
<sequence>MSYKFVKNETFDQIEERLQQQTLLLKSMIENAYSEIQITKNNSIYQARQIVDGESEAVYKFIDSWKGDIEELKDIIASIKVGKTGYIWILDYKGIYIVSKDRQRDGENIWNTKDANGTYFIQEAVEKARRLSGNAVDHQIYPWRNIGETEARDKIATLVHFPEYKWVMGVSVYYDELIDTGYEKTKIEELKDNLAKEIVGKTGYVYILSEKGEYILSYKRQRDDENIIDARDADGKYFVQEMVSKGMVLGPRETAITYYTWKNTGEDQARMKLACYTYFPRLNWIIGSSAYHDDFLEGLKEIQSLTIMVAVFFIIIGSAGAYFFASYMTRKFKRLANNMGKISEGDLKIDINKYPGKNEIGQMNTAMNKMILNLNNAISTAEQIAKGDLTVKVNVLSEKDSLGYALKGMVDTLLNVVVHVRKTVDSSKKMADNFTASAENVALLSQQMTLTSEQMSEGSNEQAAASEQASASTEQMSANIKQNADNAYETEK</sequence>
<dbReference type="GO" id="GO:0005886">
    <property type="term" value="C:plasma membrane"/>
    <property type="evidence" value="ECO:0007669"/>
    <property type="project" value="UniProtKB-SubCell"/>
</dbReference>
<evidence type="ECO:0000256" key="6">
    <source>
        <dbReference type="ARBA" id="ARBA00023136"/>
    </source>
</evidence>
<dbReference type="InterPro" id="IPR033480">
    <property type="entry name" value="sCache_2"/>
</dbReference>
<evidence type="ECO:0000313" key="12">
    <source>
        <dbReference type="Proteomes" id="UP000663720"/>
    </source>
</evidence>
<keyword evidence="6 9" id="KW-0472">Membrane</keyword>
<gene>
    <name evidence="11" type="ORF">dnl_20480</name>
</gene>
<dbReference type="SUPFAM" id="SSF158472">
    <property type="entry name" value="HAMP domain-like"/>
    <property type="match status" value="1"/>
</dbReference>
<feature type="region of interest" description="Disordered" evidence="8">
    <location>
        <begin position="450"/>
        <end position="492"/>
    </location>
</feature>
<dbReference type="PANTHER" id="PTHR43531:SF11">
    <property type="entry name" value="METHYL-ACCEPTING CHEMOTAXIS PROTEIN 3"/>
    <property type="match status" value="1"/>
</dbReference>
<keyword evidence="12" id="KW-1185">Reference proteome</keyword>
<dbReference type="Gene3D" id="1.10.287.950">
    <property type="entry name" value="Methyl-accepting chemotaxis protein"/>
    <property type="match status" value="1"/>
</dbReference>
<keyword evidence="2" id="KW-1003">Cell membrane</keyword>
<dbReference type="InterPro" id="IPR051310">
    <property type="entry name" value="MCP_chemotaxis"/>
</dbReference>
<protein>
    <submittedName>
        <fullName evidence="11">Double Cache 2 domain-containing protein</fullName>
    </submittedName>
</protein>
<dbReference type="Pfam" id="PF00672">
    <property type="entry name" value="HAMP"/>
    <property type="match status" value="1"/>
</dbReference>
<accession>A0A975GG12</accession>
<evidence type="ECO:0000256" key="1">
    <source>
        <dbReference type="ARBA" id="ARBA00004651"/>
    </source>
</evidence>
<evidence type="ECO:0000256" key="4">
    <source>
        <dbReference type="ARBA" id="ARBA00022692"/>
    </source>
</evidence>
<dbReference type="Gene3D" id="6.10.340.10">
    <property type="match status" value="1"/>
</dbReference>
<organism evidence="11 12">
    <name type="scientific">Desulfonema limicola</name>
    <dbReference type="NCBI Taxonomy" id="45656"/>
    <lineage>
        <taxon>Bacteria</taxon>
        <taxon>Pseudomonadati</taxon>
        <taxon>Thermodesulfobacteriota</taxon>
        <taxon>Desulfobacteria</taxon>
        <taxon>Desulfobacterales</taxon>
        <taxon>Desulfococcaceae</taxon>
        <taxon>Desulfonema</taxon>
    </lineage>
</organism>
<dbReference type="AlphaFoldDB" id="A0A975GG12"/>
<comment type="similarity">
    <text evidence="7">Belongs to the methyl-accepting chemotaxis (MCP) protein family.</text>
</comment>
<feature type="transmembrane region" description="Helical" evidence="9">
    <location>
        <begin position="305"/>
        <end position="325"/>
    </location>
</feature>
<feature type="domain" description="HAMP" evidence="10">
    <location>
        <begin position="326"/>
        <end position="379"/>
    </location>
</feature>
<dbReference type="Gene3D" id="3.30.450.20">
    <property type="entry name" value="PAS domain"/>
    <property type="match status" value="2"/>
</dbReference>
<name>A0A975GG12_9BACT</name>
<dbReference type="PANTHER" id="PTHR43531">
    <property type="entry name" value="PROTEIN ICFG"/>
    <property type="match status" value="1"/>
</dbReference>
<evidence type="ECO:0000256" key="3">
    <source>
        <dbReference type="ARBA" id="ARBA00022500"/>
    </source>
</evidence>
<proteinExistence type="inferred from homology"/>
<dbReference type="InterPro" id="IPR004010">
    <property type="entry name" value="Double_Cache_2"/>
</dbReference>
<dbReference type="Proteomes" id="UP000663720">
    <property type="component" value="Chromosome"/>
</dbReference>
<evidence type="ECO:0000256" key="8">
    <source>
        <dbReference type="SAM" id="MobiDB-lite"/>
    </source>
</evidence>
<evidence type="ECO:0000313" key="11">
    <source>
        <dbReference type="EMBL" id="QTA79770.1"/>
    </source>
</evidence>
<keyword evidence="4 9" id="KW-0812">Transmembrane</keyword>
<evidence type="ECO:0000256" key="9">
    <source>
        <dbReference type="SAM" id="Phobius"/>
    </source>
</evidence>
<dbReference type="KEGG" id="dli:dnl_20480"/>
<dbReference type="GO" id="GO:0007165">
    <property type="term" value="P:signal transduction"/>
    <property type="evidence" value="ECO:0007669"/>
    <property type="project" value="InterPro"/>
</dbReference>
<comment type="subcellular location">
    <subcellularLocation>
        <location evidence="1">Cell membrane</location>
        <topology evidence="1">Multi-pass membrane protein</topology>
    </subcellularLocation>
</comment>
<dbReference type="InterPro" id="IPR003660">
    <property type="entry name" value="HAMP_dom"/>
</dbReference>
<evidence type="ECO:0000256" key="5">
    <source>
        <dbReference type="ARBA" id="ARBA00022989"/>
    </source>
</evidence>
<dbReference type="Pfam" id="PF08269">
    <property type="entry name" value="dCache_2"/>
    <property type="match status" value="1"/>
</dbReference>
<dbReference type="EMBL" id="CP061799">
    <property type="protein sequence ID" value="QTA79770.1"/>
    <property type="molecule type" value="Genomic_DNA"/>
</dbReference>
<evidence type="ECO:0000256" key="7">
    <source>
        <dbReference type="ARBA" id="ARBA00029447"/>
    </source>
</evidence>
<dbReference type="SMART" id="SM01049">
    <property type="entry name" value="Cache_2"/>
    <property type="match status" value="2"/>
</dbReference>
<dbReference type="CDD" id="cd06225">
    <property type="entry name" value="HAMP"/>
    <property type="match status" value="2"/>
</dbReference>